<dbReference type="InterPro" id="IPR013083">
    <property type="entry name" value="Znf_RING/FYVE/PHD"/>
</dbReference>
<dbReference type="RefSeq" id="XP_019894375.1">
    <property type="nucleotide sequence ID" value="XM_020038816.1"/>
</dbReference>
<evidence type="ECO:0000313" key="12">
    <source>
        <dbReference type="RefSeq" id="XP_019894374.1"/>
    </source>
</evidence>
<keyword evidence="10" id="KW-1185">Reference proteome</keyword>
<dbReference type="AlphaFoldDB" id="A0A1I8NEU8"/>
<dbReference type="InterPro" id="IPR039512">
    <property type="entry name" value="RCHY1_zinc-ribbon"/>
</dbReference>
<evidence type="ECO:0000313" key="11">
    <source>
        <dbReference type="RefSeq" id="XP_005189246.1"/>
    </source>
</evidence>
<evidence type="ECO:0000313" key="13">
    <source>
        <dbReference type="RefSeq" id="XP_019894375.1"/>
    </source>
</evidence>
<keyword evidence="3" id="KW-0862">Zinc</keyword>
<dbReference type="GO" id="GO:0006511">
    <property type="term" value="P:ubiquitin-dependent protein catabolic process"/>
    <property type="evidence" value="ECO:0007669"/>
    <property type="project" value="TreeGrafter"/>
</dbReference>
<dbReference type="GO" id="GO:0008270">
    <property type="term" value="F:zinc ion binding"/>
    <property type="evidence" value="ECO:0007669"/>
    <property type="project" value="UniProtKB-KW"/>
</dbReference>
<dbReference type="GO" id="GO:0016567">
    <property type="term" value="P:protein ubiquitination"/>
    <property type="evidence" value="ECO:0007669"/>
    <property type="project" value="TreeGrafter"/>
</dbReference>
<dbReference type="PANTHER" id="PTHR21319">
    <property type="entry name" value="RING FINGER AND CHY ZINC FINGER DOMAIN-CONTAINING PROTEIN 1"/>
    <property type="match status" value="1"/>
</dbReference>
<dbReference type="PROSITE" id="PS51270">
    <property type="entry name" value="ZF_CTCHY"/>
    <property type="match status" value="1"/>
</dbReference>
<dbReference type="Gene3D" id="2.20.28.10">
    <property type="match status" value="1"/>
</dbReference>
<dbReference type="VEuPathDB" id="VectorBase:MDOMA2_005581"/>
<evidence type="ECO:0000313" key="9">
    <source>
        <dbReference type="EnsemblMetazoa" id="MDOA014472-PA"/>
    </source>
</evidence>
<accession>A0A1I8NEU8</accession>
<feature type="domain" description="CHY-type" evidence="7">
    <location>
        <begin position="282"/>
        <end position="349"/>
    </location>
</feature>
<dbReference type="PROSITE" id="PS50089">
    <property type="entry name" value="ZF_RING_2"/>
    <property type="match status" value="1"/>
</dbReference>
<dbReference type="FunFam" id="3.30.40.10:FF:000188">
    <property type="entry name" value="RING finger and CHY zinc finger domain-containing protein 1"/>
    <property type="match status" value="1"/>
</dbReference>
<dbReference type="Gene3D" id="3.30.40.10">
    <property type="entry name" value="Zinc/RING finger domain, C3HC4 (zinc finger)"/>
    <property type="match status" value="1"/>
</dbReference>
<keyword evidence="2 4" id="KW-0863">Zinc-finger</keyword>
<dbReference type="STRING" id="7370.A0A1I8NEU8"/>
<dbReference type="RefSeq" id="XP_005189246.1">
    <property type="nucleotide sequence ID" value="XM_005189189.3"/>
</dbReference>
<feature type="compositionally biased region" description="Low complexity" evidence="5">
    <location>
        <begin position="224"/>
        <end position="236"/>
    </location>
</feature>
<dbReference type="VEuPathDB" id="VectorBase:MDOA014472"/>
<name>A0A1I8NEU8_MUSDO</name>
<dbReference type="Proteomes" id="UP001652621">
    <property type="component" value="Unplaced"/>
</dbReference>
<feature type="compositionally biased region" description="Polar residues" evidence="5">
    <location>
        <begin position="1"/>
        <end position="22"/>
    </location>
</feature>
<dbReference type="SUPFAM" id="SSF161245">
    <property type="entry name" value="Zinc hairpin stack"/>
    <property type="match status" value="1"/>
</dbReference>
<evidence type="ECO:0000259" key="7">
    <source>
        <dbReference type="PROSITE" id="PS51266"/>
    </source>
</evidence>
<dbReference type="InterPro" id="IPR017921">
    <property type="entry name" value="Znf_CTCHY"/>
</dbReference>
<dbReference type="CDD" id="cd16464">
    <property type="entry name" value="RING-H2_Pirh2-like"/>
    <property type="match status" value="1"/>
</dbReference>
<reference evidence="9" key="1">
    <citation type="submission" date="2020-05" db="UniProtKB">
        <authorList>
            <consortium name="EnsemblMetazoa"/>
        </authorList>
    </citation>
    <scope>IDENTIFICATION</scope>
    <source>
        <strain evidence="9">Aabys</strain>
    </source>
</reference>
<dbReference type="Pfam" id="PF14599">
    <property type="entry name" value="zinc_ribbon_6"/>
    <property type="match status" value="1"/>
</dbReference>
<feature type="domain" description="RING-type" evidence="6">
    <location>
        <begin position="416"/>
        <end position="459"/>
    </location>
</feature>
<evidence type="ECO:0000256" key="4">
    <source>
        <dbReference type="PROSITE-ProRule" id="PRU00601"/>
    </source>
</evidence>
<dbReference type="InterPro" id="IPR037275">
    <property type="entry name" value="Znf_CTCHY_sf"/>
</dbReference>
<dbReference type="GO" id="GO:0061630">
    <property type="term" value="F:ubiquitin protein ligase activity"/>
    <property type="evidence" value="ECO:0007669"/>
    <property type="project" value="TreeGrafter"/>
</dbReference>
<dbReference type="SMART" id="SM00184">
    <property type="entry name" value="RING"/>
    <property type="match status" value="1"/>
</dbReference>
<reference evidence="11 12" key="2">
    <citation type="submission" date="2025-04" db="UniProtKB">
        <authorList>
            <consortium name="RefSeq"/>
        </authorList>
    </citation>
    <scope>IDENTIFICATION</scope>
    <source>
        <strain evidence="11 12">Aabys</strain>
    </source>
</reference>
<dbReference type="eggNOG" id="KOG1940">
    <property type="taxonomic scope" value="Eukaryota"/>
</dbReference>
<protein>
    <submittedName>
        <fullName evidence="11 12">Zinc finger protein BRUTUS-like At1g74770</fullName>
    </submittedName>
</protein>
<evidence type="ECO:0000256" key="2">
    <source>
        <dbReference type="ARBA" id="ARBA00022771"/>
    </source>
</evidence>
<dbReference type="SUPFAM" id="SSF161219">
    <property type="entry name" value="CHY zinc finger-like"/>
    <property type="match status" value="1"/>
</dbReference>
<dbReference type="InterPro" id="IPR001841">
    <property type="entry name" value="Znf_RING"/>
</dbReference>
<evidence type="ECO:0000259" key="8">
    <source>
        <dbReference type="PROSITE" id="PS51270"/>
    </source>
</evidence>
<dbReference type="KEGG" id="mde:101888446"/>
<sequence>MDAPVSQNQTINASRVQQTCQREYSPKEHYPINLRGKHRNKCLCSSLDGHNTSLSSSTSSSSSSSCSSLSSIVQSSQLMAIEDDMEAVHHEIEDFNQINLNTINSNIATNNSNYCSIMKTTTSNSHTHLNTSNSPLSMAMDALEYSMAQSPLNRRRHTALPQALIMNQQHLSLLENKTHKMDYITDGSNEYKPILRKALSTPACNIMSIQNPLKSDVTIITNHTSTSTQHHQQPTNVKHQPSNQTVSANNNISSSQNRLTVAESIITSSTSTTITTSSSPSLPTQRSGCAHYKRSCMFVTPCCNKFYKCRFCHDENESHHFDRKTLTELICTECNTRQKVQDRCQNCGILFGKYTCLICNLFDDSDKQQYHCRQCGICRIGGRDNFFHCEVCDMCLPIQLKIAGHRCVENISRSHCPVCLGDIHTSRIPCHIPDCGHLLHKLCFDQLLASGHYTCPTCQTSLIDMTALWEYLDAQAELMPVPKKYENQKIHIFCNDCHKTSKTKFHYIGLKCVHCGAYNTTQNVKRRMSLVTDEPTSA</sequence>
<dbReference type="PANTHER" id="PTHR21319:SF53">
    <property type="entry name" value="RING FINGER AND CHY ZINC FINGER DOMAIN-CONTAINING PROTEIN 1"/>
    <property type="match status" value="1"/>
</dbReference>
<keyword evidence="1" id="KW-0479">Metal-binding</keyword>
<dbReference type="PROSITE" id="PS51266">
    <property type="entry name" value="ZF_CHY"/>
    <property type="match status" value="1"/>
</dbReference>
<feature type="domain" description="CTCHY-type" evidence="8">
    <location>
        <begin position="351"/>
        <end position="415"/>
    </location>
</feature>
<dbReference type="SUPFAM" id="SSF57850">
    <property type="entry name" value="RING/U-box"/>
    <property type="match status" value="1"/>
</dbReference>
<dbReference type="OrthoDB" id="411372at2759"/>
<evidence type="ECO:0000256" key="5">
    <source>
        <dbReference type="SAM" id="MobiDB-lite"/>
    </source>
</evidence>
<dbReference type="InterPro" id="IPR008913">
    <property type="entry name" value="Znf_CHY"/>
</dbReference>
<feature type="region of interest" description="Disordered" evidence="5">
    <location>
        <begin position="1"/>
        <end position="24"/>
    </location>
</feature>
<feature type="region of interest" description="Disordered" evidence="5">
    <location>
        <begin position="224"/>
        <end position="254"/>
    </location>
</feature>
<gene>
    <name evidence="9" type="primary">101888446</name>
    <name evidence="11 12 13" type="synonym">LOC101888446</name>
</gene>
<evidence type="ECO:0000256" key="3">
    <source>
        <dbReference type="ARBA" id="ARBA00022833"/>
    </source>
</evidence>
<evidence type="ECO:0000256" key="1">
    <source>
        <dbReference type="ARBA" id="ARBA00022723"/>
    </source>
</evidence>
<dbReference type="Pfam" id="PF05495">
    <property type="entry name" value="zf-CHY"/>
    <property type="match status" value="1"/>
</dbReference>
<dbReference type="InterPro" id="IPR037274">
    <property type="entry name" value="Znf_CHY_sf"/>
</dbReference>
<dbReference type="GO" id="GO:0005634">
    <property type="term" value="C:nucleus"/>
    <property type="evidence" value="ECO:0007669"/>
    <property type="project" value="TreeGrafter"/>
</dbReference>
<dbReference type="RefSeq" id="XP_019894374.1">
    <property type="nucleotide sequence ID" value="XM_020038815.1"/>
</dbReference>
<evidence type="ECO:0000259" key="6">
    <source>
        <dbReference type="PROSITE" id="PS50089"/>
    </source>
</evidence>
<evidence type="ECO:0000313" key="10">
    <source>
        <dbReference type="Proteomes" id="UP001652621"/>
    </source>
</evidence>
<feature type="compositionally biased region" description="Polar residues" evidence="5">
    <location>
        <begin position="237"/>
        <end position="254"/>
    </location>
</feature>
<dbReference type="EnsemblMetazoa" id="MDOA014472-RA">
    <property type="protein sequence ID" value="MDOA014472-PA"/>
    <property type="gene ID" value="MDOA014472"/>
</dbReference>
<proteinExistence type="predicted"/>
<organism evidence="9">
    <name type="scientific">Musca domestica</name>
    <name type="common">House fly</name>
    <dbReference type="NCBI Taxonomy" id="7370"/>
    <lineage>
        <taxon>Eukaryota</taxon>
        <taxon>Metazoa</taxon>
        <taxon>Ecdysozoa</taxon>
        <taxon>Arthropoda</taxon>
        <taxon>Hexapoda</taxon>
        <taxon>Insecta</taxon>
        <taxon>Pterygota</taxon>
        <taxon>Neoptera</taxon>
        <taxon>Endopterygota</taxon>
        <taxon>Diptera</taxon>
        <taxon>Brachycera</taxon>
        <taxon>Muscomorpha</taxon>
        <taxon>Muscoidea</taxon>
        <taxon>Muscidae</taxon>
        <taxon>Musca</taxon>
    </lineage>
</organism>